<dbReference type="AlphaFoldDB" id="A0A2T0LNN7"/>
<keyword evidence="2" id="KW-1185">Reference proteome</keyword>
<evidence type="ECO:0000313" key="1">
    <source>
        <dbReference type="EMBL" id="PRX44805.1"/>
    </source>
</evidence>
<organism evidence="1 2">
    <name type="scientific">Nonomuraea fuscirosea</name>
    <dbReference type="NCBI Taxonomy" id="1291556"/>
    <lineage>
        <taxon>Bacteria</taxon>
        <taxon>Bacillati</taxon>
        <taxon>Actinomycetota</taxon>
        <taxon>Actinomycetes</taxon>
        <taxon>Streptosporangiales</taxon>
        <taxon>Streptosporangiaceae</taxon>
        <taxon>Nonomuraea</taxon>
    </lineage>
</organism>
<dbReference type="Proteomes" id="UP000238312">
    <property type="component" value="Unassembled WGS sequence"/>
</dbReference>
<dbReference type="EMBL" id="PVNG01000050">
    <property type="protein sequence ID" value="PRX44805.1"/>
    <property type="molecule type" value="Genomic_DNA"/>
</dbReference>
<dbReference type="RefSeq" id="WP_146178728.1">
    <property type="nucleotide sequence ID" value="NZ_PVNG01000050.1"/>
</dbReference>
<proteinExistence type="predicted"/>
<reference evidence="1 2" key="1">
    <citation type="submission" date="2018-03" db="EMBL/GenBank/DDBJ databases">
        <title>Genomic Encyclopedia of Type Strains, Phase III (KMG-III): the genomes of soil and plant-associated and newly described type strains.</title>
        <authorList>
            <person name="Whitman W."/>
        </authorList>
    </citation>
    <scope>NUCLEOTIDE SEQUENCE [LARGE SCALE GENOMIC DNA]</scope>
    <source>
        <strain evidence="1 2">CGMCC 4.7104</strain>
    </source>
</reference>
<name>A0A2T0LNN7_9ACTN</name>
<gene>
    <name evidence="1" type="ORF">B0I32_15018</name>
</gene>
<dbReference type="OrthoDB" id="3504852at2"/>
<accession>A0A2T0LNN7</accession>
<protein>
    <submittedName>
        <fullName evidence="1">Uncharacterized protein</fullName>
    </submittedName>
</protein>
<sequence length="107" mass="10996">MIARYLSGPVPRYGVFRARIGLAVADLAASAGHDAASLAFTGLIGEAIAAGDGYAARDVLADDGCRPRLTGVEQQALADAAQAAGLGLGPFPASLKWLNCSRPCRWP</sequence>
<comment type="caution">
    <text evidence="1">The sequence shown here is derived from an EMBL/GenBank/DDBJ whole genome shotgun (WGS) entry which is preliminary data.</text>
</comment>
<evidence type="ECO:0000313" key="2">
    <source>
        <dbReference type="Proteomes" id="UP000238312"/>
    </source>
</evidence>